<dbReference type="AlphaFoldDB" id="A0A1T5CTD3"/>
<evidence type="ECO:0000256" key="1">
    <source>
        <dbReference type="SAM" id="MobiDB-lite"/>
    </source>
</evidence>
<organism evidence="2 3">
    <name type="scientific">Rhizorhabdus histidinilytica</name>
    <dbReference type="NCBI Taxonomy" id="439228"/>
    <lineage>
        <taxon>Bacteria</taxon>
        <taxon>Pseudomonadati</taxon>
        <taxon>Pseudomonadota</taxon>
        <taxon>Alphaproteobacteria</taxon>
        <taxon>Sphingomonadales</taxon>
        <taxon>Sphingomonadaceae</taxon>
        <taxon>Rhizorhabdus</taxon>
    </lineage>
</organism>
<dbReference type="STRING" id="439228.SAMN06295920_104298"/>
<feature type="region of interest" description="Disordered" evidence="1">
    <location>
        <begin position="51"/>
        <end position="80"/>
    </location>
</feature>
<feature type="compositionally biased region" description="Basic and acidic residues" evidence="1">
    <location>
        <begin position="71"/>
        <end position="80"/>
    </location>
</feature>
<dbReference type="OrthoDB" id="7580913at2"/>
<accession>A0A1T5CTD3</accession>
<feature type="compositionally biased region" description="Low complexity" evidence="1">
    <location>
        <begin position="53"/>
        <end position="65"/>
    </location>
</feature>
<evidence type="ECO:0000313" key="3">
    <source>
        <dbReference type="Proteomes" id="UP000189818"/>
    </source>
</evidence>
<reference evidence="3" key="1">
    <citation type="submission" date="2017-02" db="EMBL/GenBank/DDBJ databases">
        <authorList>
            <person name="Varghese N."/>
            <person name="Submissions S."/>
        </authorList>
    </citation>
    <scope>NUCLEOTIDE SEQUENCE [LARGE SCALE GENOMIC DNA]</scope>
    <source>
        <strain evidence="3">UM2</strain>
    </source>
</reference>
<gene>
    <name evidence="2" type="ORF">SAMN06295920_104298</name>
</gene>
<sequence>MNMMTTDWMEQAEDLTADALAGMGFPPIERQRPRPPAWMIAPSFRAEPAAIMSGANPPAGSPSAAMQPYRSIRDVPRQVR</sequence>
<dbReference type="EMBL" id="FUYM01000004">
    <property type="protein sequence ID" value="SKB62637.1"/>
    <property type="molecule type" value="Genomic_DNA"/>
</dbReference>
<dbReference type="RefSeq" id="WP_079648191.1">
    <property type="nucleotide sequence ID" value="NZ_JBHRVT010000003.1"/>
</dbReference>
<dbReference type="Proteomes" id="UP000189818">
    <property type="component" value="Unassembled WGS sequence"/>
</dbReference>
<proteinExistence type="predicted"/>
<keyword evidence="3" id="KW-1185">Reference proteome</keyword>
<evidence type="ECO:0000313" key="2">
    <source>
        <dbReference type="EMBL" id="SKB62637.1"/>
    </source>
</evidence>
<protein>
    <submittedName>
        <fullName evidence="2">Uncharacterized protein</fullName>
    </submittedName>
</protein>
<name>A0A1T5CTD3_9SPHN</name>